<dbReference type="EMBL" id="KB310993">
    <property type="protein sequence ID" value="ELT90280.1"/>
    <property type="molecule type" value="Genomic_DNA"/>
</dbReference>
<dbReference type="EMBL" id="AMQN01003117">
    <property type="status" value="NOT_ANNOTATED_CDS"/>
    <property type="molecule type" value="Genomic_DNA"/>
</dbReference>
<dbReference type="InterPro" id="IPR036691">
    <property type="entry name" value="Endo/exonu/phosph_ase_sf"/>
</dbReference>
<evidence type="ECO:0000259" key="1">
    <source>
        <dbReference type="Pfam" id="PF14529"/>
    </source>
</evidence>
<keyword evidence="4" id="KW-1185">Reference proteome</keyword>
<name>R7TGP9_CAPTE</name>
<dbReference type="GO" id="GO:0003824">
    <property type="term" value="F:catalytic activity"/>
    <property type="evidence" value="ECO:0007669"/>
    <property type="project" value="InterPro"/>
</dbReference>
<dbReference type="EnsemblMetazoa" id="CapteT205061">
    <property type="protein sequence ID" value="CapteP205061"/>
    <property type="gene ID" value="CapteG205061"/>
</dbReference>
<dbReference type="SUPFAM" id="SSF56219">
    <property type="entry name" value="DNase I-like"/>
    <property type="match status" value="1"/>
</dbReference>
<organism evidence="2">
    <name type="scientific">Capitella teleta</name>
    <name type="common">Polychaete worm</name>
    <dbReference type="NCBI Taxonomy" id="283909"/>
    <lineage>
        <taxon>Eukaryota</taxon>
        <taxon>Metazoa</taxon>
        <taxon>Spiralia</taxon>
        <taxon>Lophotrochozoa</taxon>
        <taxon>Annelida</taxon>
        <taxon>Polychaeta</taxon>
        <taxon>Sedentaria</taxon>
        <taxon>Scolecida</taxon>
        <taxon>Capitellidae</taxon>
        <taxon>Capitella</taxon>
    </lineage>
</organism>
<reference evidence="4" key="1">
    <citation type="submission" date="2012-12" db="EMBL/GenBank/DDBJ databases">
        <authorList>
            <person name="Hellsten U."/>
            <person name="Grimwood J."/>
            <person name="Chapman J.A."/>
            <person name="Shapiro H."/>
            <person name="Aerts A."/>
            <person name="Otillar R.P."/>
            <person name="Terry A.Y."/>
            <person name="Boore J.L."/>
            <person name="Simakov O."/>
            <person name="Marletaz F."/>
            <person name="Cho S.-J."/>
            <person name="Edsinger-Gonzales E."/>
            <person name="Havlak P."/>
            <person name="Kuo D.-H."/>
            <person name="Larsson T."/>
            <person name="Lv J."/>
            <person name="Arendt D."/>
            <person name="Savage R."/>
            <person name="Osoegawa K."/>
            <person name="de Jong P."/>
            <person name="Lindberg D.R."/>
            <person name="Seaver E.C."/>
            <person name="Weisblat D.A."/>
            <person name="Putnam N.H."/>
            <person name="Grigoriev I.V."/>
            <person name="Rokhsar D.S."/>
        </authorList>
    </citation>
    <scope>NUCLEOTIDE SEQUENCE</scope>
    <source>
        <strain evidence="4">I ESC-2004</strain>
    </source>
</reference>
<sequence>MPAKHIYVSKLNTDITSDHISDYMRKKNIHELWLHSSEGHRITESLSNVSMHFVSGMPDDEIHVGRPYGGCCIIWNSKLKCKVSPLPCGNSRVCAIKIDLSDGPLLLINAYMPCDTQVAYHDNQLVFEEVLNDIADLIQISNIDKIVFGGDFNTALPRRASTHTRSLNQFVTNESLSFLSALSCYEVDYTHESETHGTRSTLDHFIVSSQLVCSVNRVQCDHNALSSSDHTALLLSLFISMPSISNGQSVPRRGPVPLWPKATDAHIANYRNSLSESTEDLTPPYEALRCDSPQCTAQTETILSYYNALISLCLSSGRRSIPHSPVSRSGSRRSVPFWSTHVRPLKDNALFWHAIWKSCDSPATGAVANIRCSTRAKYHRAIRYFKQNDQLARFTRMGEYFVNQGRDEFWTEVQKMRGNNSATPTIVDDCLSEDDIALCFREKYNTLYNSVGYVPEEMARLRQEIEANACRHKGEMCRSHVLSIRDVTIAEFRQIAPSAQLHPCQVPPQVLPMNLTIQ</sequence>
<dbReference type="Gene3D" id="3.60.10.10">
    <property type="entry name" value="Endonuclease/exonuclease/phosphatase"/>
    <property type="match status" value="1"/>
</dbReference>
<evidence type="ECO:0000313" key="2">
    <source>
        <dbReference type="EMBL" id="ELT90280.1"/>
    </source>
</evidence>
<protein>
    <recommendedName>
        <fullName evidence="1">Endonuclease/exonuclease/phosphatase domain-containing protein</fullName>
    </recommendedName>
</protein>
<evidence type="ECO:0000313" key="3">
    <source>
        <dbReference type="EnsemblMetazoa" id="CapteP205061"/>
    </source>
</evidence>
<reference evidence="3" key="3">
    <citation type="submission" date="2015-06" db="UniProtKB">
        <authorList>
            <consortium name="EnsemblMetazoa"/>
        </authorList>
    </citation>
    <scope>IDENTIFICATION</scope>
</reference>
<dbReference type="AlphaFoldDB" id="R7TGP9"/>
<evidence type="ECO:0000313" key="4">
    <source>
        <dbReference type="Proteomes" id="UP000014760"/>
    </source>
</evidence>
<accession>R7TGP9</accession>
<dbReference type="EMBL" id="AMQN01003118">
    <property type="status" value="NOT_ANNOTATED_CDS"/>
    <property type="molecule type" value="Genomic_DNA"/>
</dbReference>
<dbReference type="OrthoDB" id="7476844at2759"/>
<reference evidence="2 4" key="2">
    <citation type="journal article" date="2013" name="Nature">
        <title>Insights into bilaterian evolution from three spiralian genomes.</title>
        <authorList>
            <person name="Simakov O."/>
            <person name="Marletaz F."/>
            <person name="Cho S.J."/>
            <person name="Edsinger-Gonzales E."/>
            <person name="Havlak P."/>
            <person name="Hellsten U."/>
            <person name="Kuo D.H."/>
            <person name="Larsson T."/>
            <person name="Lv J."/>
            <person name="Arendt D."/>
            <person name="Savage R."/>
            <person name="Osoegawa K."/>
            <person name="de Jong P."/>
            <person name="Grimwood J."/>
            <person name="Chapman J.A."/>
            <person name="Shapiro H."/>
            <person name="Aerts A."/>
            <person name="Otillar R.P."/>
            <person name="Terry A.Y."/>
            <person name="Boore J.L."/>
            <person name="Grigoriev I.V."/>
            <person name="Lindberg D.R."/>
            <person name="Seaver E.C."/>
            <person name="Weisblat D.A."/>
            <person name="Putnam N.H."/>
            <person name="Rokhsar D.S."/>
        </authorList>
    </citation>
    <scope>NUCLEOTIDE SEQUENCE</scope>
    <source>
        <strain evidence="2 4">I ESC-2004</strain>
    </source>
</reference>
<dbReference type="Pfam" id="PF14529">
    <property type="entry name" value="Exo_endo_phos_2"/>
    <property type="match status" value="1"/>
</dbReference>
<proteinExistence type="predicted"/>
<dbReference type="InterPro" id="IPR005135">
    <property type="entry name" value="Endo/exonuclease/phosphatase"/>
</dbReference>
<dbReference type="HOGENOM" id="CLU_038004_4_0_1"/>
<feature type="domain" description="Endonuclease/exonuclease/phosphatase" evidence="1">
    <location>
        <begin position="107"/>
        <end position="232"/>
    </location>
</feature>
<gene>
    <name evidence="2" type="ORF">CAPTEDRAFT_205061</name>
</gene>
<dbReference type="OMA" id="NHRIAIF"/>
<dbReference type="Proteomes" id="UP000014760">
    <property type="component" value="Unassembled WGS sequence"/>
</dbReference>